<protein>
    <submittedName>
        <fullName evidence="10">SMR family transporter</fullName>
    </submittedName>
</protein>
<keyword evidence="2" id="KW-0813">Transport</keyword>
<evidence type="ECO:0000256" key="3">
    <source>
        <dbReference type="ARBA" id="ARBA00022475"/>
    </source>
</evidence>
<feature type="transmembrane region" description="Helical" evidence="9">
    <location>
        <begin position="122"/>
        <end position="143"/>
    </location>
</feature>
<name>A0A9X4HT31_9PSED</name>
<dbReference type="EMBL" id="JANIAN010000025">
    <property type="protein sequence ID" value="MDD2108111.1"/>
    <property type="molecule type" value="Genomic_DNA"/>
</dbReference>
<evidence type="ECO:0000256" key="4">
    <source>
        <dbReference type="ARBA" id="ARBA00022692"/>
    </source>
</evidence>
<dbReference type="Gene3D" id="1.10.3730.20">
    <property type="match status" value="1"/>
</dbReference>
<dbReference type="Proteomes" id="UP001150728">
    <property type="component" value="Unassembled WGS sequence"/>
</dbReference>
<feature type="transmembrane region" description="Helical" evidence="9">
    <location>
        <begin position="68"/>
        <end position="86"/>
    </location>
</feature>
<dbReference type="Pfam" id="PF00893">
    <property type="entry name" value="Multi_Drug_Res"/>
    <property type="match status" value="1"/>
</dbReference>
<organism evidence="10 12">
    <name type="scientific">Pseudomonas asiatica</name>
    <dbReference type="NCBI Taxonomy" id="2219225"/>
    <lineage>
        <taxon>Bacteria</taxon>
        <taxon>Pseudomonadati</taxon>
        <taxon>Pseudomonadota</taxon>
        <taxon>Gammaproteobacteria</taxon>
        <taxon>Pseudomonadales</taxon>
        <taxon>Pseudomonadaceae</taxon>
        <taxon>Pseudomonas</taxon>
    </lineage>
</organism>
<evidence type="ECO:0000256" key="2">
    <source>
        <dbReference type="ARBA" id="ARBA00022448"/>
    </source>
</evidence>
<dbReference type="GO" id="GO:1990961">
    <property type="term" value="P:xenobiotic detoxification by transmembrane export across the plasma membrane"/>
    <property type="evidence" value="ECO:0007669"/>
    <property type="project" value="UniProtKB-ARBA"/>
</dbReference>
<evidence type="ECO:0000313" key="10">
    <source>
        <dbReference type="EMBL" id="MDD2108111.1"/>
    </source>
</evidence>
<dbReference type="GO" id="GO:0022857">
    <property type="term" value="F:transmembrane transporter activity"/>
    <property type="evidence" value="ECO:0007669"/>
    <property type="project" value="InterPro"/>
</dbReference>
<proteinExistence type="inferred from homology"/>
<evidence type="ECO:0000256" key="6">
    <source>
        <dbReference type="ARBA" id="ARBA00023136"/>
    </source>
</evidence>
<dbReference type="PANTHER" id="PTHR30561:SF1">
    <property type="entry name" value="MULTIDRUG TRANSPORTER EMRE"/>
    <property type="match status" value="1"/>
</dbReference>
<evidence type="ECO:0000256" key="1">
    <source>
        <dbReference type="ARBA" id="ARBA00004651"/>
    </source>
</evidence>
<dbReference type="GO" id="GO:0005886">
    <property type="term" value="C:plasma membrane"/>
    <property type="evidence" value="ECO:0007669"/>
    <property type="project" value="UniProtKB-SubCell"/>
</dbReference>
<comment type="subcellular location">
    <subcellularLocation>
        <location evidence="1 8">Cell membrane</location>
        <topology evidence="1 8">Multi-pass membrane protein</topology>
    </subcellularLocation>
</comment>
<sequence>MTNMSKTSDVETIAAPTCGRVDNCVSGSPGNARIAAPAGRGTWLLLGVAILGEISGAISLRFSEGFTQLFPTAVALASFALALYLVSRVMRTLPVSVAYPVWAGVGTAGVTLIGVLELGESLGALKGLGVVLVVAGVVILNIASEKRSGC</sequence>
<evidence type="ECO:0000313" key="11">
    <source>
        <dbReference type="EMBL" id="MDD2116044.1"/>
    </source>
</evidence>
<evidence type="ECO:0000313" key="12">
    <source>
        <dbReference type="Proteomes" id="UP001150678"/>
    </source>
</evidence>
<feature type="transmembrane region" description="Helical" evidence="9">
    <location>
        <begin position="43"/>
        <end position="62"/>
    </location>
</feature>
<dbReference type="AlphaFoldDB" id="A0A9X4HT31"/>
<reference evidence="10" key="1">
    <citation type="submission" date="2022-07" db="EMBL/GenBank/DDBJ databases">
        <title>Multi-strain Analysis of Pseudomonas putida Reveals Metabolic and Genetic Diversity.</title>
        <authorList>
            <person name="Monk J.M."/>
        </authorList>
    </citation>
    <scope>NUCLEOTIDE SEQUENCE</scope>
    <source>
        <strain evidence="10">17514</strain>
        <strain evidence="11">17633</strain>
    </source>
</reference>
<evidence type="ECO:0000256" key="7">
    <source>
        <dbReference type="ARBA" id="ARBA00038032"/>
    </source>
</evidence>
<dbReference type="Proteomes" id="UP001150678">
    <property type="component" value="Unassembled WGS sequence"/>
</dbReference>
<dbReference type="SUPFAM" id="SSF103481">
    <property type="entry name" value="Multidrug resistance efflux transporter EmrE"/>
    <property type="match status" value="1"/>
</dbReference>
<keyword evidence="3" id="KW-1003">Cell membrane</keyword>
<keyword evidence="5 9" id="KW-1133">Transmembrane helix</keyword>
<comment type="similarity">
    <text evidence="7 8">Belongs to the drug/metabolite transporter (DMT) superfamily. Small multidrug resistance (SMR) (TC 2.A.7.1) family.</text>
</comment>
<dbReference type="FunFam" id="1.10.3730.20:FF:000001">
    <property type="entry name" value="Quaternary ammonium compound resistance transporter SugE"/>
    <property type="match status" value="1"/>
</dbReference>
<evidence type="ECO:0000256" key="8">
    <source>
        <dbReference type="RuleBase" id="RU003942"/>
    </source>
</evidence>
<evidence type="ECO:0000256" key="5">
    <source>
        <dbReference type="ARBA" id="ARBA00022989"/>
    </source>
</evidence>
<dbReference type="PANTHER" id="PTHR30561">
    <property type="entry name" value="SMR FAMILY PROTON-DEPENDENT DRUG EFFLUX TRANSPORTER SUGE"/>
    <property type="match status" value="1"/>
</dbReference>
<dbReference type="InterPro" id="IPR000390">
    <property type="entry name" value="Small_drug/metabolite_transptr"/>
</dbReference>
<keyword evidence="4 8" id="KW-0812">Transmembrane</keyword>
<evidence type="ECO:0000256" key="9">
    <source>
        <dbReference type="SAM" id="Phobius"/>
    </source>
</evidence>
<accession>A0A9X4HT31</accession>
<dbReference type="RefSeq" id="WP_014003980.1">
    <property type="nucleotide sequence ID" value="NZ_JANIAI010000111.1"/>
</dbReference>
<gene>
    <name evidence="10" type="ORF">NP533_18135</name>
    <name evidence="11" type="ORF">NP554_30105</name>
</gene>
<dbReference type="InterPro" id="IPR037185">
    <property type="entry name" value="EmrE-like"/>
</dbReference>
<keyword evidence="6 9" id="KW-0472">Membrane</keyword>
<comment type="caution">
    <text evidence="10">The sequence shown here is derived from an EMBL/GenBank/DDBJ whole genome shotgun (WGS) entry which is preliminary data.</text>
</comment>
<dbReference type="InterPro" id="IPR045324">
    <property type="entry name" value="Small_multidrug_res"/>
</dbReference>
<feature type="transmembrane region" description="Helical" evidence="9">
    <location>
        <begin position="98"/>
        <end position="116"/>
    </location>
</feature>
<dbReference type="EMBL" id="JANIAM010000062">
    <property type="protein sequence ID" value="MDD2116044.1"/>
    <property type="molecule type" value="Genomic_DNA"/>
</dbReference>